<keyword evidence="6" id="KW-1185">Reference proteome</keyword>
<name>A0A0D0BAX6_9AGAR</name>
<dbReference type="Pfam" id="PF23562">
    <property type="entry name" value="AMP-binding_C_3"/>
    <property type="match status" value="1"/>
</dbReference>
<dbReference type="Pfam" id="PF07993">
    <property type="entry name" value="NAD_binding_4"/>
    <property type="match status" value="1"/>
</dbReference>
<feature type="domain" description="AMP-dependent synthetase/ligase" evidence="3">
    <location>
        <begin position="29"/>
        <end position="335"/>
    </location>
</feature>
<organism evidence="5 6">
    <name type="scientific">Collybiopsis luxurians FD-317 M1</name>
    <dbReference type="NCBI Taxonomy" id="944289"/>
    <lineage>
        <taxon>Eukaryota</taxon>
        <taxon>Fungi</taxon>
        <taxon>Dikarya</taxon>
        <taxon>Basidiomycota</taxon>
        <taxon>Agaricomycotina</taxon>
        <taxon>Agaricomycetes</taxon>
        <taxon>Agaricomycetidae</taxon>
        <taxon>Agaricales</taxon>
        <taxon>Marasmiineae</taxon>
        <taxon>Omphalotaceae</taxon>
        <taxon>Collybiopsis</taxon>
        <taxon>Collybiopsis luxurians</taxon>
    </lineage>
</organism>
<gene>
    <name evidence="5" type="ORF">GYMLUDRAFT_50538</name>
</gene>
<dbReference type="OrthoDB" id="429813at2759"/>
<dbReference type="Pfam" id="PF00501">
    <property type="entry name" value="AMP-binding"/>
    <property type="match status" value="1"/>
</dbReference>
<dbReference type="InterPro" id="IPR042099">
    <property type="entry name" value="ANL_N_sf"/>
</dbReference>
<dbReference type="Proteomes" id="UP000053593">
    <property type="component" value="Unassembled WGS sequence"/>
</dbReference>
<reference evidence="5 6" key="1">
    <citation type="submission" date="2014-04" db="EMBL/GenBank/DDBJ databases">
        <title>Evolutionary Origins and Diversification of the Mycorrhizal Mutualists.</title>
        <authorList>
            <consortium name="DOE Joint Genome Institute"/>
            <consortium name="Mycorrhizal Genomics Consortium"/>
            <person name="Kohler A."/>
            <person name="Kuo A."/>
            <person name="Nagy L.G."/>
            <person name="Floudas D."/>
            <person name="Copeland A."/>
            <person name="Barry K.W."/>
            <person name="Cichocki N."/>
            <person name="Veneault-Fourrey C."/>
            <person name="LaButti K."/>
            <person name="Lindquist E.A."/>
            <person name="Lipzen A."/>
            <person name="Lundell T."/>
            <person name="Morin E."/>
            <person name="Murat C."/>
            <person name="Riley R."/>
            <person name="Ohm R."/>
            <person name="Sun H."/>
            <person name="Tunlid A."/>
            <person name="Henrissat B."/>
            <person name="Grigoriev I.V."/>
            <person name="Hibbett D.S."/>
            <person name="Martin F."/>
        </authorList>
    </citation>
    <scope>NUCLEOTIDE SEQUENCE [LARGE SCALE GENOMIC DNA]</scope>
    <source>
        <strain evidence="5 6">FD-317 M1</strain>
    </source>
</reference>
<dbReference type="Gene3D" id="1.10.1200.10">
    <property type="entry name" value="ACP-like"/>
    <property type="match status" value="1"/>
</dbReference>
<dbReference type="InterPro" id="IPR051414">
    <property type="entry name" value="Adenylate-forming_Reductase"/>
</dbReference>
<keyword evidence="2" id="KW-0597">Phosphoprotein</keyword>
<sequence>MQSEPLTQLPPQPNLIPHLIDFRVKHDAHRICMSYSLPGTPRYVNITFGDFGAAVDNAAWTFDSQIGARRKSSEPTKVVGILARSDAAYMVTIYALHKCGIVPLLISPRNSRVAIVNLLKLTKSVALISDSVNKSEAEASAAEAGSLPVFDMAPLPSPGAIKSKPFPFNLEWKTECDKPVIYLHTSGSTGLPKPVAWNSRFVMHQGFYPPNFVAKYTGCSALATLPLFHGSGVALTRASFIWLGWRVIFPDPSKPVTATALVDLCTSPSPPDIIIGAPSVIEEISHIEGGLDIMRSRRFWFFVGAPVPPHFGDLLVQEKIHFLSMLGSTEIGQMNVLEPEGRESKDWQYHQLRPDLDIVLEPRGSQPGGGPFELVILANEDGWKPGTINVNINGTEGYSTSDLYEKHPSDARLFKHCGRADDVVVLSNGEKTLSRPIESCIEAHPHVFTAIVFGTGRTQNGVLVVPVPSLAFDPNDDEKLANFRNGIWDAVERANQSSPSHSQIWKEMILVATPGKDLPRTDKGSVRRKEAIQLYAKEIDEIYLRVELFSSDKGVPLPAELDTEGLIPFFANLVGEAMGRLVSADEDVFALGMDSLKAIYVRNSLLSALRRDGRMGKIVLGVPQNFVFMYTSVRAMAGAIATLAKTGRILEEDHVQAINAMVDKYTKSFPSRPSVVVPRKDVGGEVVILTGSTGSLGSFILDILLKDNKVSKVLCFNRPGEVSSECRQHRSFTERKLDSTLLTQALTSGKLEFHEINLSLPFFGLDENVYKDIHLSATLIIHNAWTLNFNWQLATFEDIHIAGLRNIVDFALTSPSTIPPRIAFTSSIASVGAYPSTTPVPELPLSDPTHCLAQGYAASKFVGERILALAAERTGLSVLAFRIGQISGDTREGMWNVTDHVPVLLRGCQEMGVVPGDWPVVVNWTPVDEVARVVVDIALVGMGMEGETGTFHIANPRPTKWADLVPVVQRTLVSTSGSGGGGGDAPLPVISMQEWLDRLKDSSQSPDDNPAVKLVAFWENNLAGKGIRCSLAVDKTKGLSSTLRNVSVVDEDMLRFFIGYWQRVGFLKGLDSGSQKV</sequence>
<proteinExistence type="predicted"/>
<protein>
    <recommendedName>
        <fullName evidence="7">Acetyl-CoA synthetase-like protein</fullName>
    </recommendedName>
</protein>
<evidence type="ECO:0000256" key="1">
    <source>
        <dbReference type="ARBA" id="ARBA00022450"/>
    </source>
</evidence>
<dbReference type="Gene3D" id="3.40.50.12780">
    <property type="entry name" value="N-terminal domain of ligase-like"/>
    <property type="match status" value="1"/>
</dbReference>
<dbReference type="PANTHER" id="PTHR43439:SF2">
    <property type="entry name" value="ENZYME, PUTATIVE (JCVI)-RELATED"/>
    <property type="match status" value="1"/>
</dbReference>
<dbReference type="SUPFAM" id="SSF56801">
    <property type="entry name" value="Acetyl-CoA synthetase-like"/>
    <property type="match status" value="1"/>
</dbReference>
<evidence type="ECO:0008006" key="7">
    <source>
        <dbReference type="Google" id="ProtNLM"/>
    </source>
</evidence>
<dbReference type="InterPro" id="IPR000873">
    <property type="entry name" value="AMP-dep_synth/lig_dom"/>
</dbReference>
<dbReference type="HOGENOM" id="CLU_002220_1_0_1"/>
<evidence type="ECO:0000313" key="6">
    <source>
        <dbReference type="Proteomes" id="UP000053593"/>
    </source>
</evidence>
<dbReference type="PROSITE" id="PS00455">
    <property type="entry name" value="AMP_BINDING"/>
    <property type="match status" value="1"/>
</dbReference>
<dbReference type="Gene3D" id="3.40.50.720">
    <property type="entry name" value="NAD(P)-binding Rossmann-like Domain"/>
    <property type="match status" value="1"/>
</dbReference>
<evidence type="ECO:0000259" key="3">
    <source>
        <dbReference type="Pfam" id="PF00501"/>
    </source>
</evidence>
<evidence type="ECO:0000256" key="2">
    <source>
        <dbReference type="ARBA" id="ARBA00022553"/>
    </source>
</evidence>
<dbReference type="SUPFAM" id="SSF51735">
    <property type="entry name" value="NAD(P)-binding Rossmann-fold domains"/>
    <property type="match status" value="1"/>
</dbReference>
<dbReference type="InterPro" id="IPR036291">
    <property type="entry name" value="NAD(P)-bd_dom_sf"/>
</dbReference>
<feature type="domain" description="Thioester reductase (TE)" evidence="4">
    <location>
        <begin position="689"/>
        <end position="933"/>
    </location>
</feature>
<dbReference type="InterPro" id="IPR020845">
    <property type="entry name" value="AMP-binding_CS"/>
</dbReference>
<evidence type="ECO:0000259" key="4">
    <source>
        <dbReference type="Pfam" id="PF07993"/>
    </source>
</evidence>
<dbReference type="AlphaFoldDB" id="A0A0D0BAX6"/>
<dbReference type="InterPro" id="IPR013120">
    <property type="entry name" value="FAR_NAD-bd"/>
</dbReference>
<accession>A0A0D0BAX6</accession>
<evidence type="ECO:0000313" key="5">
    <source>
        <dbReference type="EMBL" id="KIK51461.1"/>
    </source>
</evidence>
<dbReference type="InterPro" id="IPR036736">
    <property type="entry name" value="ACP-like_sf"/>
</dbReference>
<keyword evidence="1" id="KW-0596">Phosphopantetheine</keyword>
<dbReference type="PANTHER" id="PTHR43439">
    <property type="entry name" value="PHENYLACETATE-COENZYME A LIGASE"/>
    <property type="match status" value="1"/>
</dbReference>
<dbReference type="EMBL" id="KN834863">
    <property type="protein sequence ID" value="KIK51461.1"/>
    <property type="molecule type" value="Genomic_DNA"/>
</dbReference>